<evidence type="ECO:0000256" key="8">
    <source>
        <dbReference type="ARBA" id="ARBA00023054"/>
    </source>
</evidence>
<comment type="subcellular location">
    <subcellularLocation>
        <location evidence="1">Cell membrane</location>
        <topology evidence="1">Multi-pass membrane protein</topology>
    </subcellularLocation>
</comment>
<feature type="transmembrane region" description="Helical" evidence="14">
    <location>
        <begin position="101"/>
        <end position="128"/>
    </location>
</feature>
<evidence type="ECO:0000256" key="4">
    <source>
        <dbReference type="ARBA" id="ARBA00022475"/>
    </source>
</evidence>
<dbReference type="Gene3D" id="1.20.120.350">
    <property type="entry name" value="Voltage-gated potassium channels. Chain C"/>
    <property type="match status" value="1"/>
</dbReference>
<dbReference type="AlphaFoldDB" id="A0A9N9LN80"/>
<feature type="compositionally biased region" description="Low complexity" evidence="13">
    <location>
        <begin position="1"/>
        <end position="14"/>
    </location>
</feature>
<feature type="domain" description="Ion transport" evidence="15">
    <location>
        <begin position="63"/>
        <end position="177"/>
    </location>
</feature>
<protein>
    <recommendedName>
        <fullName evidence="2">Voltage-gated hydrogen channel 1</fullName>
    </recommendedName>
    <alternativeName>
        <fullName evidence="12">Hydrogen voltage-gated channel 1</fullName>
    </alternativeName>
</protein>
<keyword evidence="11" id="KW-0407">Ion channel</keyword>
<evidence type="ECO:0000256" key="11">
    <source>
        <dbReference type="ARBA" id="ARBA00023303"/>
    </source>
</evidence>
<keyword evidence="7 14" id="KW-1133">Transmembrane helix</keyword>
<dbReference type="InterPro" id="IPR027359">
    <property type="entry name" value="Volt_channel_dom_sf"/>
</dbReference>
<feature type="transmembrane region" description="Helical" evidence="14">
    <location>
        <begin position="61"/>
        <end position="80"/>
    </location>
</feature>
<evidence type="ECO:0000256" key="10">
    <source>
        <dbReference type="ARBA" id="ARBA00023136"/>
    </source>
</evidence>
<evidence type="ECO:0000313" key="17">
    <source>
        <dbReference type="Proteomes" id="UP000701801"/>
    </source>
</evidence>
<comment type="caution">
    <text evidence="16">The sequence shown here is derived from an EMBL/GenBank/DDBJ whole genome shotgun (WGS) entry which is preliminary data.</text>
</comment>
<dbReference type="EMBL" id="CAJVRM010000137">
    <property type="protein sequence ID" value="CAG8975414.1"/>
    <property type="molecule type" value="Genomic_DNA"/>
</dbReference>
<dbReference type="InterPro" id="IPR005821">
    <property type="entry name" value="Ion_trans_dom"/>
</dbReference>
<sequence length="227" mass="25707">MPSPSTDDPSASSPLVQISPTPTNTTFLTQTSHHHHHPIVSFYRFIYGRTRWYLSSAAQHYTILLLVSLDLLTIFADITINLHQCDFPDSSRKWENARSGLGIAGLVFSCLFMVELCLNLWVFGWRYLTTPFHLLDTLVILASFTIDVLLHGTLEEIGSLIIILRLWRVFKIIEEFSIATAEEHSTLTTRIQELTLENGNVRAEIRRVSKGSSGSEISMSRRTDSEV</sequence>
<evidence type="ECO:0000259" key="15">
    <source>
        <dbReference type="Pfam" id="PF00520"/>
    </source>
</evidence>
<name>A0A9N9LN80_9HELO</name>
<evidence type="ECO:0000256" key="12">
    <source>
        <dbReference type="ARBA" id="ARBA00031989"/>
    </source>
</evidence>
<dbReference type="GO" id="GO:0005886">
    <property type="term" value="C:plasma membrane"/>
    <property type="evidence" value="ECO:0007669"/>
    <property type="project" value="UniProtKB-SubCell"/>
</dbReference>
<dbReference type="GO" id="GO:0034702">
    <property type="term" value="C:monoatomic ion channel complex"/>
    <property type="evidence" value="ECO:0007669"/>
    <property type="project" value="UniProtKB-KW"/>
</dbReference>
<accession>A0A9N9LN80</accession>
<proteinExistence type="predicted"/>
<dbReference type="GO" id="GO:0030171">
    <property type="term" value="F:voltage-gated proton channel activity"/>
    <property type="evidence" value="ECO:0007669"/>
    <property type="project" value="InterPro"/>
</dbReference>
<evidence type="ECO:0000256" key="14">
    <source>
        <dbReference type="SAM" id="Phobius"/>
    </source>
</evidence>
<dbReference type="PANTHER" id="PTHR46480">
    <property type="entry name" value="F20B24.22"/>
    <property type="match status" value="1"/>
</dbReference>
<keyword evidence="4" id="KW-1003">Cell membrane</keyword>
<feature type="region of interest" description="Disordered" evidence="13">
    <location>
        <begin position="1"/>
        <end position="20"/>
    </location>
</feature>
<organism evidence="16 17">
    <name type="scientific">Hymenoscyphus albidus</name>
    <dbReference type="NCBI Taxonomy" id="595503"/>
    <lineage>
        <taxon>Eukaryota</taxon>
        <taxon>Fungi</taxon>
        <taxon>Dikarya</taxon>
        <taxon>Ascomycota</taxon>
        <taxon>Pezizomycotina</taxon>
        <taxon>Leotiomycetes</taxon>
        <taxon>Helotiales</taxon>
        <taxon>Helotiaceae</taxon>
        <taxon>Hymenoscyphus</taxon>
    </lineage>
</organism>
<gene>
    <name evidence="16" type="ORF">HYALB_00010361</name>
</gene>
<feature type="transmembrane region" description="Helical" evidence="14">
    <location>
        <begin position="148"/>
        <end position="167"/>
    </location>
</feature>
<keyword evidence="8" id="KW-0175">Coiled coil</keyword>
<evidence type="ECO:0000256" key="1">
    <source>
        <dbReference type="ARBA" id="ARBA00004651"/>
    </source>
</evidence>
<dbReference type="Proteomes" id="UP000701801">
    <property type="component" value="Unassembled WGS sequence"/>
</dbReference>
<keyword evidence="9" id="KW-0406">Ion transport</keyword>
<evidence type="ECO:0000256" key="2">
    <source>
        <dbReference type="ARBA" id="ARBA00015897"/>
    </source>
</evidence>
<keyword evidence="6" id="KW-0851">Voltage-gated channel</keyword>
<evidence type="ECO:0000256" key="5">
    <source>
        <dbReference type="ARBA" id="ARBA00022692"/>
    </source>
</evidence>
<keyword evidence="5 14" id="KW-0812">Transmembrane</keyword>
<dbReference type="InterPro" id="IPR031846">
    <property type="entry name" value="Hvcn1"/>
</dbReference>
<evidence type="ECO:0000256" key="3">
    <source>
        <dbReference type="ARBA" id="ARBA00022448"/>
    </source>
</evidence>
<evidence type="ECO:0000256" key="7">
    <source>
        <dbReference type="ARBA" id="ARBA00022989"/>
    </source>
</evidence>
<keyword evidence="10 14" id="KW-0472">Membrane</keyword>
<evidence type="ECO:0000313" key="16">
    <source>
        <dbReference type="EMBL" id="CAG8975414.1"/>
    </source>
</evidence>
<evidence type="ECO:0000256" key="13">
    <source>
        <dbReference type="SAM" id="MobiDB-lite"/>
    </source>
</evidence>
<keyword evidence="17" id="KW-1185">Reference proteome</keyword>
<dbReference type="PANTHER" id="PTHR46480:SF1">
    <property type="entry name" value="VOLTAGE-GATED HYDROGEN CHANNEL 1"/>
    <property type="match status" value="1"/>
</dbReference>
<dbReference type="OrthoDB" id="427456at2759"/>
<evidence type="ECO:0000256" key="9">
    <source>
        <dbReference type="ARBA" id="ARBA00023065"/>
    </source>
</evidence>
<dbReference type="Pfam" id="PF00520">
    <property type="entry name" value="Ion_trans"/>
    <property type="match status" value="1"/>
</dbReference>
<reference evidence="16" key="1">
    <citation type="submission" date="2021-07" db="EMBL/GenBank/DDBJ databases">
        <authorList>
            <person name="Durling M."/>
        </authorList>
    </citation>
    <scope>NUCLEOTIDE SEQUENCE</scope>
</reference>
<keyword evidence="3" id="KW-0813">Transport</keyword>
<evidence type="ECO:0000256" key="6">
    <source>
        <dbReference type="ARBA" id="ARBA00022882"/>
    </source>
</evidence>